<protein>
    <submittedName>
        <fullName evidence="2">Transposase</fullName>
    </submittedName>
</protein>
<dbReference type="Pfam" id="PF01797">
    <property type="entry name" value="Y1_Tnp"/>
    <property type="match status" value="1"/>
</dbReference>
<organism evidence="2 3">
    <name type="scientific">Pseudomonas juntendi</name>
    <dbReference type="NCBI Taxonomy" id="2666183"/>
    <lineage>
        <taxon>Bacteria</taxon>
        <taxon>Pseudomonadati</taxon>
        <taxon>Pseudomonadota</taxon>
        <taxon>Gammaproteobacteria</taxon>
        <taxon>Pseudomonadales</taxon>
        <taxon>Pseudomonadaceae</taxon>
        <taxon>Pseudomonas</taxon>
    </lineage>
</organism>
<dbReference type="GO" id="GO:0043565">
    <property type="term" value="F:sequence-specific DNA binding"/>
    <property type="evidence" value="ECO:0007669"/>
    <property type="project" value="TreeGrafter"/>
</dbReference>
<dbReference type="GO" id="GO:0004803">
    <property type="term" value="F:transposase activity"/>
    <property type="evidence" value="ECO:0007669"/>
    <property type="project" value="InterPro"/>
</dbReference>
<feature type="domain" description="Transposase IS200-like" evidence="1">
    <location>
        <begin position="16"/>
        <end position="130"/>
    </location>
</feature>
<dbReference type="SMART" id="SM01321">
    <property type="entry name" value="Y1_Tnp"/>
    <property type="match status" value="1"/>
</dbReference>
<dbReference type="PANTHER" id="PTHR36966">
    <property type="entry name" value="REP-ASSOCIATED TYROSINE TRANSPOSASE"/>
    <property type="match status" value="1"/>
</dbReference>
<dbReference type="InterPro" id="IPR052715">
    <property type="entry name" value="RAYT_transposase"/>
</dbReference>
<evidence type="ECO:0000313" key="2">
    <source>
        <dbReference type="EMBL" id="MBA6060339.1"/>
    </source>
</evidence>
<name>A0A7W2JJW1_9PSED</name>
<dbReference type="NCBIfam" id="NF047646">
    <property type="entry name" value="REP_Tyr_transpos"/>
    <property type="match status" value="1"/>
</dbReference>
<dbReference type="PANTHER" id="PTHR36966:SF1">
    <property type="entry name" value="REP-ASSOCIATED TYROSINE TRANSPOSASE"/>
    <property type="match status" value="1"/>
</dbReference>
<dbReference type="EMBL" id="JACGCU010000022">
    <property type="protein sequence ID" value="MBA6060339.1"/>
    <property type="molecule type" value="Genomic_DNA"/>
</dbReference>
<accession>A0A7W2JJW1</accession>
<gene>
    <name evidence="2" type="ORF">H4C44_14270</name>
</gene>
<dbReference type="GO" id="GO:0006313">
    <property type="term" value="P:DNA transposition"/>
    <property type="evidence" value="ECO:0007669"/>
    <property type="project" value="InterPro"/>
</dbReference>
<dbReference type="SUPFAM" id="SSF143422">
    <property type="entry name" value="Transposase IS200-like"/>
    <property type="match status" value="1"/>
</dbReference>
<comment type="caution">
    <text evidence="2">The sequence shown here is derived from an EMBL/GenBank/DDBJ whole genome shotgun (WGS) entry which is preliminary data.</text>
</comment>
<dbReference type="InterPro" id="IPR036515">
    <property type="entry name" value="Transposase_17_sf"/>
</dbReference>
<proteinExistence type="predicted"/>
<reference evidence="2 3" key="1">
    <citation type="submission" date="2020-07" db="EMBL/GenBank/DDBJ databases">
        <title>Diversity of carbapenemase encoding genes among Pseudomonas putida group clinical isolates in a tertiary Brazilian hospital.</title>
        <authorList>
            <person name="Alberto-Lei F."/>
            <person name="Nodari C.S."/>
            <person name="Streling A.P."/>
            <person name="Paulino J.T."/>
            <person name="Bessa-Neto F.O."/>
            <person name="Cayo R."/>
            <person name="Gales A.C."/>
        </authorList>
    </citation>
    <scope>NUCLEOTIDE SEQUENCE [LARGE SCALE GENOMIC DNA]</scope>
    <source>
        <strain evidence="2 3">14535</strain>
    </source>
</reference>
<dbReference type="InterPro" id="IPR002686">
    <property type="entry name" value="Transposase_17"/>
</dbReference>
<dbReference type="AlphaFoldDB" id="A0A7W2JJW1"/>
<evidence type="ECO:0000313" key="3">
    <source>
        <dbReference type="Proteomes" id="UP000556620"/>
    </source>
</evidence>
<evidence type="ECO:0000259" key="1">
    <source>
        <dbReference type="SMART" id="SM01321"/>
    </source>
</evidence>
<dbReference type="RefSeq" id="WP_182369440.1">
    <property type="nucleotide sequence ID" value="NZ_JACGCU010000022.1"/>
</dbReference>
<dbReference type="Gene3D" id="3.30.70.1290">
    <property type="entry name" value="Transposase IS200-like"/>
    <property type="match status" value="1"/>
</dbReference>
<sequence>MPNPHGYRLRRARCSVPGRLYMLTTVTHRRKPLFHDLRFARLVIQNLRYAEEQHHCRSLTWVVMPDHVHWLIELKEVTLGTLMQRFKCQSSNALHKAGAKGKPVWQAGYYDQALRRDEDVFKVARYIVANPVRAGLATSVGAYPHWDAAWL</sequence>
<dbReference type="Proteomes" id="UP000556620">
    <property type="component" value="Unassembled WGS sequence"/>
</dbReference>